<dbReference type="KEGG" id="tli:Tlie_1494"/>
<dbReference type="SUPFAM" id="SSF159468">
    <property type="entry name" value="AtpF-like"/>
    <property type="match status" value="1"/>
</dbReference>
<evidence type="ECO:0000256" key="1">
    <source>
        <dbReference type="ARBA" id="ARBA00010148"/>
    </source>
</evidence>
<evidence type="ECO:0000313" key="5">
    <source>
        <dbReference type="Proteomes" id="UP000005868"/>
    </source>
</evidence>
<dbReference type="Gene3D" id="3.40.50.10580">
    <property type="entry name" value="ATPase, V1 complex, subunit F"/>
    <property type="match status" value="1"/>
</dbReference>
<dbReference type="HOGENOM" id="CLU_135754_2_1_0"/>
<organism evidence="4 5">
    <name type="scientific">Thermovirga lienii (strain ATCC BAA-1197 / DSM 17291 / Cas60314)</name>
    <dbReference type="NCBI Taxonomy" id="580340"/>
    <lineage>
        <taxon>Bacteria</taxon>
        <taxon>Thermotogati</taxon>
        <taxon>Synergistota</taxon>
        <taxon>Synergistia</taxon>
        <taxon>Synergistales</taxon>
        <taxon>Thermovirgaceae</taxon>
        <taxon>Thermovirga</taxon>
    </lineage>
</organism>
<evidence type="ECO:0000313" key="4">
    <source>
        <dbReference type="EMBL" id="AER67218.1"/>
    </source>
</evidence>
<sequence length="99" mass="10989">MISDNLDSLIGMRLAGVDGVVVKGPNEANLAIEEAIKDHDIGILIFTEKAAEWAYEQVRLLREKGSLPLIVEIPDRHGMKREADFLTSYVREALGVNIE</sequence>
<dbReference type="STRING" id="580340.Tlie_1494"/>
<dbReference type="Pfam" id="PF01990">
    <property type="entry name" value="ATP-synt_F"/>
    <property type="match status" value="1"/>
</dbReference>
<protein>
    <submittedName>
        <fullName evidence="4">Vacuolar H+transporting two-sector ATPase F subunit</fullName>
    </submittedName>
</protein>
<dbReference type="Proteomes" id="UP000005868">
    <property type="component" value="Chromosome"/>
</dbReference>
<dbReference type="InterPro" id="IPR008218">
    <property type="entry name" value="ATPase_V1-cplx_f_g_su"/>
</dbReference>
<evidence type="ECO:0000256" key="3">
    <source>
        <dbReference type="ARBA" id="ARBA00023065"/>
    </source>
</evidence>
<keyword evidence="3" id="KW-0406">Ion transport</keyword>
<dbReference type="AlphaFoldDB" id="G7V7A2"/>
<proteinExistence type="inferred from homology"/>
<gene>
    <name evidence="4" type="ordered locus">Tlie_1494</name>
</gene>
<keyword evidence="5" id="KW-1185">Reference proteome</keyword>
<reference evidence="4 5" key="2">
    <citation type="journal article" date="2012" name="Stand. Genomic Sci.">
        <title>Genome sequence of the moderately thermophilic, amino-acid-degrading and sulfur-reducing bacterium Thermovirga lienii type strain (Cas60314(T)).</title>
        <authorList>
            <person name="Goker M."/>
            <person name="Saunders E."/>
            <person name="Lapidus A."/>
            <person name="Nolan M."/>
            <person name="Lucas S."/>
            <person name="Hammon N."/>
            <person name="Deshpande S."/>
            <person name="Cheng J.F."/>
            <person name="Han C."/>
            <person name="Tapia R."/>
            <person name="Goodwin L.A."/>
            <person name="Pitluck S."/>
            <person name="Liolios K."/>
            <person name="Mavromatis K."/>
            <person name="Pagani I."/>
            <person name="Ivanova N."/>
            <person name="Mikhailova N."/>
            <person name="Pati A."/>
            <person name="Chen A."/>
            <person name="Palaniappan K."/>
            <person name="Land M."/>
            <person name="Chang Y.J."/>
            <person name="Jeffries C.D."/>
            <person name="Brambilla E.M."/>
            <person name="Rohde M."/>
            <person name="Spring S."/>
            <person name="Detter J.C."/>
            <person name="Woyke T."/>
            <person name="Bristow J."/>
            <person name="Eisen J.A."/>
            <person name="Markowitz V."/>
            <person name="Hugenholtz P."/>
            <person name="Kyrpides N.C."/>
            <person name="Klenk H.P."/>
        </authorList>
    </citation>
    <scope>NUCLEOTIDE SEQUENCE [LARGE SCALE GENOMIC DNA]</scope>
    <source>
        <strain evidence="5">ATCC BAA-1197 / DSM 17291 / Cas60314</strain>
    </source>
</reference>
<name>G7V7A2_THELD</name>
<evidence type="ECO:0000256" key="2">
    <source>
        <dbReference type="ARBA" id="ARBA00022448"/>
    </source>
</evidence>
<comment type="similarity">
    <text evidence="1">Belongs to the V-ATPase F subunit family.</text>
</comment>
<dbReference type="GO" id="GO:0046961">
    <property type="term" value="F:proton-transporting ATPase activity, rotational mechanism"/>
    <property type="evidence" value="ECO:0007669"/>
    <property type="project" value="InterPro"/>
</dbReference>
<dbReference type="InterPro" id="IPR036906">
    <property type="entry name" value="ATPase_V1_fsu_sf"/>
</dbReference>
<reference evidence="5" key="1">
    <citation type="submission" date="2011-10" db="EMBL/GenBank/DDBJ databases">
        <title>The complete genome of chromosome of Thermovirga lienii DSM 17291.</title>
        <authorList>
            <consortium name="US DOE Joint Genome Institute (JGI-PGF)"/>
            <person name="Lucas S."/>
            <person name="Copeland A."/>
            <person name="Lapidus A."/>
            <person name="Glavina del Rio T."/>
            <person name="Dalin E."/>
            <person name="Tice H."/>
            <person name="Bruce D."/>
            <person name="Goodwin L."/>
            <person name="Pitluck S."/>
            <person name="Peters L."/>
            <person name="Mikhailova N."/>
            <person name="Saunders E."/>
            <person name="Kyrpides N."/>
            <person name="Mavromatis K."/>
            <person name="Ivanova N."/>
            <person name="Last F.I."/>
            <person name="Brettin T."/>
            <person name="Detter J.C."/>
            <person name="Han C."/>
            <person name="Larimer F."/>
            <person name="Land M."/>
            <person name="Hauser L."/>
            <person name="Markowitz V."/>
            <person name="Cheng J.-F."/>
            <person name="Hugenholtz P."/>
            <person name="Woyke T."/>
            <person name="Wu D."/>
            <person name="Spring S."/>
            <person name="Schroeder M."/>
            <person name="Brambilla E.-M."/>
            <person name="Klenk H.-P."/>
            <person name="Eisen J.A."/>
        </authorList>
    </citation>
    <scope>NUCLEOTIDE SEQUENCE [LARGE SCALE GENOMIC DNA]</scope>
    <source>
        <strain evidence="5">ATCC BAA-1197 / DSM 17291 / Cas60314</strain>
    </source>
</reference>
<accession>G7V7A2</accession>
<dbReference type="EMBL" id="CP003096">
    <property type="protein sequence ID" value="AER67218.1"/>
    <property type="molecule type" value="Genomic_DNA"/>
</dbReference>
<keyword evidence="2" id="KW-0813">Transport</keyword>
<dbReference type="eggNOG" id="COG1436">
    <property type="taxonomic scope" value="Bacteria"/>
</dbReference>